<dbReference type="Gene3D" id="3.75.10.10">
    <property type="entry name" value="L-arginine/glycine Amidinotransferase, Chain A"/>
    <property type="match status" value="1"/>
</dbReference>
<sequence>MDLIGSGRVFMGQPLEWGRRYLMVRPDHFRIDYVINPYMSTQDQPDPALTLKQWDSLRQAIVDAGGEVEVLEQRQDSPDMVYAMNLGLAAADGRAMLSHMRFEPRRKESLSAAEWFTGHGFRLDRTGGEGVGPHFESGDAFVFGDSLVVGYGPRTEADALKHLATGWNIRVRGLRIAHEGMYHLDLPFCPVDSTHAMVYPPAFDAASQAELSGIVPDPIVLTDDEAFAFTANSIVVNETIIMPACSPRLRAIFTDLGLRVVVLDLSEFHKGGGSARCLTNPLDFPLADITTPGGELLLPA</sequence>
<proteinExistence type="predicted"/>
<dbReference type="Pfam" id="PF19420">
    <property type="entry name" value="DDAH_eukar"/>
    <property type="match status" value="1"/>
</dbReference>
<evidence type="ECO:0000313" key="1">
    <source>
        <dbReference type="EMBL" id="RZU20337.1"/>
    </source>
</evidence>
<accession>A0A4Q7XAV6</accession>
<comment type="caution">
    <text evidence="1">The sequence shown here is derived from an EMBL/GenBank/DDBJ whole genome shotgun (WGS) entry which is preliminary data.</text>
</comment>
<dbReference type="EMBL" id="SHKR01000011">
    <property type="protein sequence ID" value="RZU20337.1"/>
    <property type="molecule type" value="Genomic_DNA"/>
</dbReference>
<name>A0A4Q7XAV6_9ACTN</name>
<organism evidence="1 2">
    <name type="scientific">Kribbella rubisoli</name>
    <dbReference type="NCBI Taxonomy" id="3075929"/>
    <lineage>
        <taxon>Bacteria</taxon>
        <taxon>Bacillati</taxon>
        <taxon>Actinomycetota</taxon>
        <taxon>Actinomycetes</taxon>
        <taxon>Propionibacteriales</taxon>
        <taxon>Kribbellaceae</taxon>
        <taxon>Kribbella</taxon>
    </lineage>
</organism>
<dbReference type="PANTHER" id="PTHR47271:SF2">
    <property type="entry name" value="ARGININE DEIMINASE"/>
    <property type="match status" value="1"/>
</dbReference>
<dbReference type="PANTHER" id="PTHR47271">
    <property type="entry name" value="ARGININE DEIMINASE"/>
    <property type="match status" value="1"/>
</dbReference>
<dbReference type="GO" id="GO:0019546">
    <property type="term" value="P:L-arginine deiminase pathway"/>
    <property type="evidence" value="ECO:0007669"/>
    <property type="project" value="TreeGrafter"/>
</dbReference>
<gene>
    <name evidence="1" type="ORF">EV645_2569</name>
</gene>
<dbReference type="Proteomes" id="UP000292027">
    <property type="component" value="Unassembled WGS sequence"/>
</dbReference>
<dbReference type="SUPFAM" id="SSF55909">
    <property type="entry name" value="Pentein"/>
    <property type="match status" value="1"/>
</dbReference>
<evidence type="ECO:0000313" key="2">
    <source>
        <dbReference type="Proteomes" id="UP000292027"/>
    </source>
</evidence>
<dbReference type="GO" id="GO:0016990">
    <property type="term" value="F:arginine deiminase activity"/>
    <property type="evidence" value="ECO:0007669"/>
    <property type="project" value="TreeGrafter"/>
</dbReference>
<reference evidence="1 2" key="1">
    <citation type="journal article" date="2015" name="Stand. Genomic Sci.">
        <title>Genomic Encyclopedia of Bacterial and Archaeal Type Strains, Phase III: the genomes of soil and plant-associated and newly described type strains.</title>
        <authorList>
            <person name="Whitman W.B."/>
            <person name="Woyke T."/>
            <person name="Klenk H.P."/>
            <person name="Zhou Y."/>
            <person name="Lilburn T.G."/>
            <person name="Beck B.J."/>
            <person name="De Vos P."/>
            <person name="Vandamme P."/>
            <person name="Eisen J.A."/>
            <person name="Garrity G."/>
            <person name="Hugenholtz P."/>
            <person name="Kyrpides N.C."/>
        </authorList>
    </citation>
    <scope>NUCLEOTIDE SEQUENCE [LARGE SCALE GENOMIC DNA]</scope>
    <source>
        <strain evidence="1 2">VKM Ac-2540</strain>
    </source>
</reference>
<protein>
    <submittedName>
        <fullName evidence="1">N-dimethylarginine dimethylaminohydrolase</fullName>
    </submittedName>
</protein>
<keyword evidence="2" id="KW-1185">Reference proteome</keyword>
<dbReference type="AlphaFoldDB" id="A0A4Q7XAV6"/>